<dbReference type="CDD" id="cd06449">
    <property type="entry name" value="ACCD"/>
    <property type="match status" value="1"/>
</dbReference>
<evidence type="ECO:0000256" key="10">
    <source>
        <dbReference type="ARBA" id="ARBA00075895"/>
    </source>
</evidence>
<evidence type="ECO:0000256" key="1">
    <source>
        <dbReference type="ARBA" id="ARBA00004924"/>
    </source>
</evidence>
<dbReference type="EMBL" id="CP031387">
    <property type="protein sequence ID" value="QPG98933.1"/>
    <property type="molecule type" value="Genomic_DNA"/>
</dbReference>
<dbReference type="SUPFAM" id="SSF53686">
    <property type="entry name" value="Tryptophan synthase beta subunit-like PLP-dependent enzymes"/>
    <property type="match status" value="1"/>
</dbReference>
<dbReference type="Gene3D" id="3.30.300.30">
    <property type="match status" value="3"/>
</dbReference>
<evidence type="ECO:0000313" key="14">
    <source>
        <dbReference type="Proteomes" id="UP000594364"/>
    </source>
</evidence>
<dbReference type="PANTHER" id="PTHR45527:SF1">
    <property type="entry name" value="FATTY ACID SYNTHASE"/>
    <property type="match status" value="1"/>
</dbReference>
<sequence length="5034" mass="553527">MDQVAVTRFPALHCFEGPKQRQSVGSNARHHTIRGNIDTQHQSQDETLRRFANFVSSLVGDDEISFDFIISPSNGGSDIAESGTAQAKKDPTQATSDYNGITLLRSTPFVESGHSEFGIIIRRQLRNNDSSLFTLEKSFVVTVDKSSYSVRICRDLVPRPFLQSISTSLCSYMGWTNPSQHSEEESNQELQLQTLNFQGQSVLNHPPLMTPPDFESQLCLPKRPQEYAKPLLHNAFLARVRENPGRIALDALSSTGRATYTYKNLDDLSSDLAEKILQIIGVDADHTDRNITVALSTSAELYIAWLGILKAGCVVCPVPTDCPSELLQHMTGLTSSKVVLGSAETLEYFDRIIGDSSIFTFINVETIARQNCEHLLQRPPPLVNTSENDVAYILFTSGSTGKPKGVQITHHAAVCSIAANIAASPHSFESGPSSIRWFQMAAPTFDLSVLEIFVTFSIGGTICACDRTMMLTDAESVITQLEATITMTTPTLASLLRPSRIPKLREVWVCGEMLKREASELFARDRDPSVADGDTNLLNAYGPTEATITCTVDARVSLKHRGSLIGPPLPTCSNIILDSSEPPKAVPLGFAGELAIGGPQLSIGYLKSPEKTAAAFVDVESYGKLYRTGDMARLIMGPDGTLQVEFLGRLSSDQIKILGRRVELGEIEAGLRNPLIAEVAAVALKPEVSGLPQVQLIAVVTCRTEKSDSDVLAACQERAENVLQPHMRPSIYYVMDKLPRLASEKTDRKTLAKYCLSPEKSGLRRLRNGDVDGHREAGSSSIPMLQSVIEAVSSVAIVGSDKITSATTLLSLGIDSLRSVRLLQNFREIGIEGLQVTDILTCHNLGDLDTKAQQALNRSTPSLAKARNLQTLLIDFENRHKKQCLSALGFNEDNIVSFLPVTTSQAVALASFLLTADANGFQAAPGGKAFIQHTVYTVKPELNSQRIVESWTRVLSRYDIMRSVFVEVNDDLTPFAQCILSPDHEAAQIKPHFYSAKSDNECKDVIQAAQKAAEEKISLYEPPRRLSVVQSPTQTIIVFSQLHSVFDGGSETLLLEDIEREYFGQPSIERTGVLTAVERHFSENRAEAAQFWQAYMDGFLSPSFPCLRSTVPGPDENVCGGYSFMSDLSLESLTRQAAALQCSPLSILQAAWAQILFTYTGERDVAFGNTMSDRFTTELANCSAPVLTIQSTRVNLNEENDKRNIDILLERTAQNTAALSYLHTPITGARYDTTIALQMYLNSGKGEALYERVCHPGMHNDLAVMIEVYPDRSGLLEFRLTYQTALLDDDAAYTMLANLARVTNHIMSYPNAKYMDPSVWTSLQGPGQLEQINGYHHLGQQLLHECVAEFAQKSPNAIALAFYDDLSVDHPKVQLTYADLEVKATRVAGFLMSQLPAKEGSKHVVPIFMEKCPELYITLLGILKAGAAWCPVDPSYPPARQIFLIEKTTAGICFTSKSTTSQLSSILPASFKSISVSDLLEGGSCSTSRTLKASESARLDNLSIQRSDIAYVIFTSGTTGTPKGVPISHESASLSIDSYIQRVNVDLDLRGCEVRFLQFANYTFDAFVCDVFTAWRLGGTLVSATRDILLGSFIALANKVGATHTSMTPTFASTLQPQDFETLRVATMGGEVLPQILADKWKSRMSLCNVYGPAETAINTTINRLSAASRSGNIGTALPAVNAYVMASGYPVMKHMLGELVISGPQLSPGYWDNVHSSNNRFRWNSTLQCRVYHTGDYVRQLADGSFDFVGRKDDLVKIRGMRVELTEISTVCSAGHESVVHSEVLLAKLPGSTQSSLICFVDCGLQKSSDVDNFCILKNEEAQLVAQAVKRHATAELPRHMVPDVFMPLNCLPRNQSSKVNRKRLLEVVGREWSMQPMSPVADEQVDPAWCIKHRPLLEKIQGVIKIMPTTLSRSTTLSELGVDSIGAIRLSSRLKNDGHDISAIQVLDSVTIEDLINHLSVKRQGTSNWKTLLSRYLDHWKPLVSRHLARDPAHFSLVPTTVFQDGMLVETLRDPMLYWASYSWRLPSTVDIARVRQAWQHVSKNHDILKVSFVPTAYFEQEETQSSGPSSMFIQLIDYNASMDWQEIVSDSGDWQQSIHALCANLQRTQHENNFSSPPWRVTILAQQDQRIMNLTIHHSLCDGEMLRSLMHDVAWAYSTAELPVKRCQVQEAVSRLAVRYSEPEGHKFWGDMLSPLVSQTSLGDATSNSPKAVVRKIRHRTTELQATRSTSKLTGLARRLGASSLSPLFRVTFGIMLTEYYEQQSVLFGEVRSERLLESQLVGAMAPLSATYPVPFRSSGNLKDMVHSQQILVMDSIRYGPPQPSDVRKILKKSRDEALYSAVYVLRQRSEDDGGSLAPWEEFKDIFEIFVDHEFALNVLEGADDTVTISLSVDETLMSSSAQAIFLQQLDALLIAFDKSAPEISLSGLNAHFPLDLLSIASSKVSAQYTSTVPPSHYIETWAKTHPEWKAVEVATGFLGSQEIVTEDWTYKKLNETANQVANLIIYASLHGRAIAVSLDRSLIAFAIIVGIMKSGNTYVPIEAGLPNDRKSFLLRDSRAAMAFVCDNKLDGVELPPETKVLDTKNKSFIENLSTQDTSDILNNYPENLDAYLLYTSGSTGAPKGVRVSRHNLSSFSDAWGKLIGNVAPKSLELGGVGKFLCLASRAFDVHIGEMFLAWRFGLCAVTGERLSMLDDLPRTFRELGVTHAGIVPSLLDQTGLVPEDAPHLVYLGVGGEKMTPRTQQIWSSSDRVALVNVYGPTEVTIGCSAGRILPDSDTRCIGHPLGDSVAHVLAPGSNEHVKKGMAGELVIEGSLVANGYLNRPDAKGFCDINGRKMYRTGDIVRMDADSSILFLGRKDEQVKVRGQRLELGEVSEVIRSLSPTDIDVVTLLLNHPGTSKQFLVSFVASSGAAVRGELRWINENYKEINNSLRQACEQTLPAYMVPDFIIPISFIPLRDTSAKTDAKALEHMFHTLSLGELFGESSSLVNKPTTAPSRDLTSIEKQILTVVKSVVGQDDKRDARPGSTLFQLGLDSIASVKLSFKLKKLGFSTTVARLLQNPTIEELGRMKNALKESHDAEPSNSESITTRFEELEKKTMNSLKDRETTHIESIRPCMPLQEVLVAHTMSHGSEADNAYVSHMIFELDPAVVVEHVKAAWAAVVKNTELLRTCFIDRENDIVQLVIKENHATPVWKHLSNGTNMLKEELLSCKKEIADDIVTNIDKSPPVRFTLASCDGADETNEMSLFMLSIHHALYDMVSIEMIFQDFEVAYTDSSLPRRPSTLPLLEHIAAQQQNESKAKSYWTTLFDGYDHGIEKISPRTAQTTARTLNASLTTLESLCSQTNMTLSALIQGVFAYVLARTLKRPDLIFGVVLSGRSIDVEGIDAMAAPCISTIPQRLNIGTDGETIAELITTVQDRLFKSMEYQYTSLRSLSRWLEISGPLFSSLFSFTKLSPPEDSGSSKSRILKPTEGEMFLDFELALECEADPGTDTVTLRTRSTMFDKMEELDALLEQMESLVTSFTRGENKAVDGDFGSMLHTRLLPPHGSLQEESDDWSVLEQQIRDVVVAFSGALPNEVKRTTPFIKYGIDSITTIRFSTLLRKNGFWVSGADVLRNPSVAKLATHIQTTSSFNGTAKDSDNEASEPAGIGNWSKALLAGAVSTKVLDDVVAVYPLTPLQAGMISATVMMDPTLYAHHHPFRLPQGTSIDQVRSAWSRLVAKHDILRTSFHEINQPRPQLVGAVHQESILNWHEVATEDVQVAIDDLIKRTQFPSVSSFETPPVKATVIRSPEDMLLVVSLHHATYDGTSIRFIFEDLWAILRGNRVPERNPFYETAMKIHNMSSGSVGFWADSLSGYGGAAAIAEAEDIQNKMTSKTMLLAQDTSALEQWCTEKGVTIQTICQLAVSKAVCAQTKSRDVVLGQVHAARLDINGADKVAGPMLNTVPLRLCIYDDSFTNHDYLRDLQAFQNKSLDHLHASLSDIQRLWRKENGRDGQLFEVLFIFRKGEDATEAPFWQPFEPEGSKESLPPSHYDLVIEVHQKSRGGLELEVHSRFADDTTSNLMSLLVESFESIRKHPDELAISSPGVLSKVPKPGLTRETGAVPTSPFDQSAIDQFLDPLRKVLSETTDTPVSSIDAQTSIFSIGVDSIVAIRVAGACRKAHIPLHTMEIMRNAKIGKLCEVAFAKSGQAAPNRSTTESNGVAPLLDQEVKKAAASKLGRAEAEIQEILPVLPGQEYHLACWLTSGKTLLEPVWVFKAENGLDAGRLRDTWISLVQKNDSLRTCFAQVKPTLAVQAILKPDCVDAAKSFTVQQVPENMTMEEYVKSEIHHLSLSPSSLYEPPVRIVLIQGGREGVSVLLRLHHALYDAWSMGILIDELSSLYCGTMQKPCPPLSVSHFAQFTQQKLRGKNEEQFWTETLGQCDPTILTPKADINTDSKSCNRAFVSFECVDVSMGALKSAARAFGITPQCLIQVAFGRMLSDVTESSSPVFGYYTAGRSADLEGIEALASPTLNMLPVAVPKDLVASQLAGTSLSILLQSFQDRTNSQSDYEQSRLRDVIKWAPNKGVSPLFNAHLNILWNDEILLKPQVSKDTLLRPWPLGVPSDYASPTPLSRGSSVDGLDTSFLPTNVLFADVGPSRETANLAIGIGCDPTLRDAQGLEEIARMFSGHLSRLTACIMADIALPELFARIPRESFLFGPSPIQHLPRMSRELGDNVHIYAKREDCNSGLAYGGNKTRKLEYLASEALAQGCDTLVSIGGVQSNHTRQVSAVAARLGLGAATVQEHWVDWEDAGYDKVGNIQLSRLMGADVRLDASTFGIEHKTTLARLTADIESRGGKPYYIPAGASDHPLGGLGFARWAFEVEAQEKEMGVFFDTIIVCAVTGSTFAGMIAGFKLAQKLGSPTRRIIGVDASGRPKETFDQVLRIARSTGVKIGLQEDDITEDDVVLNSDYNAKVYGIPDETTIEAIKFGARTEAFITDPVYEGKSLAAMMGLIKSGEIRSGNVLYAHLGGQLALNAYSEVGL</sequence>
<dbReference type="PROSITE" id="PS50075">
    <property type="entry name" value="CARRIER"/>
    <property type="match status" value="5"/>
</dbReference>
<proteinExistence type="inferred from homology"/>
<dbReference type="InterPro" id="IPR009081">
    <property type="entry name" value="PP-bd_ACP"/>
</dbReference>
<dbReference type="InterPro" id="IPR042099">
    <property type="entry name" value="ANL_N_sf"/>
</dbReference>
<feature type="domain" description="Carrier" evidence="12">
    <location>
        <begin position="4119"/>
        <end position="4195"/>
    </location>
</feature>
<dbReference type="GO" id="GO:0009310">
    <property type="term" value="P:amine catabolic process"/>
    <property type="evidence" value="ECO:0007669"/>
    <property type="project" value="InterPro"/>
</dbReference>
<protein>
    <recommendedName>
        <fullName evidence="9">Nonribosomal peptide synthetase sidN</fullName>
    </recommendedName>
    <alternativeName>
        <fullName evidence="10">Epichloenin A synthetase</fullName>
    </alternativeName>
    <alternativeName>
        <fullName evidence="11">Extracellular siderophore synthetase N</fullName>
    </alternativeName>
</protein>
<dbReference type="Gene3D" id="3.30.559.10">
    <property type="entry name" value="Chloramphenicol acetyltransferase-like domain"/>
    <property type="match status" value="5"/>
</dbReference>
<dbReference type="Gene3D" id="3.40.50.1100">
    <property type="match status" value="2"/>
</dbReference>
<dbReference type="NCBIfam" id="NF003417">
    <property type="entry name" value="PRK04813.1"/>
    <property type="match status" value="3"/>
</dbReference>
<dbReference type="CDD" id="cd05918">
    <property type="entry name" value="A_NRPS_SidN3_like"/>
    <property type="match status" value="2"/>
</dbReference>
<dbReference type="NCBIfam" id="TIGR01274">
    <property type="entry name" value="ACC_deam"/>
    <property type="match status" value="1"/>
</dbReference>
<evidence type="ECO:0000256" key="4">
    <source>
        <dbReference type="ARBA" id="ARBA00022598"/>
    </source>
</evidence>
<keyword evidence="2" id="KW-0596">Phosphopantetheine</keyword>
<evidence type="ECO:0000256" key="7">
    <source>
        <dbReference type="ARBA" id="ARBA00029454"/>
    </source>
</evidence>
<dbReference type="FunFam" id="3.40.50.12780:FF:000024">
    <property type="entry name" value="Nonribosomal siderophore peptide synthase SidC"/>
    <property type="match status" value="2"/>
</dbReference>
<organism evidence="13 14">
    <name type="scientific">Epichloe festucae (strain Fl1)</name>
    <dbReference type="NCBI Taxonomy" id="877507"/>
    <lineage>
        <taxon>Eukaryota</taxon>
        <taxon>Fungi</taxon>
        <taxon>Dikarya</taxon>
        <taxon>Ascomycota</taxon>
        <taxon>Pezizomycotina</taxon>
        <taxon>Sordariomycetes</taxon>
        <taxon>Hypocreomycetidae</taxon>
        <taxon>Hypocreales</taxon>
        <taxon>Clavicipitaceae</taxon>
        <taxon>Epichloe</taxon>
    </lineage>
</organism>
<dbReference type="InterPro" id="IPR006162">
    <property type="entry name" value="Ppantetheine_attach_site"/>
</dbReference>
<evidence type="ECO:0000256" key="3">
    <source>
        <dbReference type="ARBA" id="ARBA00022553"/>
    </source>
</evidence>
<dbReference type="InterPro" id="IPR036052">
    <property type="entry name" value="TrpB-like_PALP_sf"/>
</dbReference>
<gene>
    <name evidence="13" type="ORF">C2857_000405</name>
</gene>
<evidence type="ECO:0000256" key="11">
    <source>
        <dbReference type="ARBA" id="ARBA00079163"/>
    </source>
</evidence>
<dbReference type="GO" id="GO:0030170">
    <property type="term" value="F:pyridoxal phosphate binding"/>
    <property type="evidence" value="ECO:0007669"/>
    <property type="project" value="InterPro"/>
</dbReference>
<dbReference type="SUPFAM" id="SSF52777">
    <property type="entry name" value="CoA-dependent acyltransferases"/>
    <property type="match status" value="10"/>
</dbReference>
<keyword evidence="4" id="KW-0436">Ligase</keyword>
<evidence type="ECO:0000256" key="2">
    <source>
        <dbReference type="ARBA" id="ARBA00022450"/>
    </source>
</evidence>
<dbReference type="Pfam" id="PF00501">
    <property type="entry name" value="AMP-binding"/>
    <property type="match status" value="3"/>
</dbReference>
<keyword evidence="14" id="KW-1185">Reference proteome</keyword>
<dbReference type="GO" id="GO:0010106">
    <property type="term" value="P:cellular response to iron ion starvation"/>
    <property type="evidence" value="ECO:0007669"/>
    <property type="project" value="UniProtKB-ARBA"/>
</dbReference>
<dbReference type="SUPFAM" id="SSF47336">
    <property type="entry name" value="ACP-like"/>
    <property type="match status" value="4"/>
</dbReference>
<dbReference type="GO" id="GO:0043041">
    <property type="term" value="P:amino acid activation for nonribosomal peptide biosynthetic process"/>
    <property type="evidence" value="ECO:0007669"/>
    <property type="project" value="TreeGrafter"/>
</dbReference>
<reference evidence="13 14" key="1">
    <citation type="journal article" date="2018" name="PLoS Genet.">
        <title>Repeat elements organise 3D genome structure and mediate transcription in the filamentous fungus Epichloe festucae.</title>
        <authorList>
            <person name="Winter D.J."/>
            <person name="Ganley A.R.D."/>
            <person name="Young C.A."/>
            <person name="Liachko I."/>
            <person name="Schardl C.L."/>
            <person name="Dupont P.Y."/>
            <person name="Berry D."/>
            <person name="Ram A."/>
            <person name="Scott B."/>
            <person name="Cox M.P."/>
        </authorList>
    </citation>
    <scope>NUCLEOTIDE SEQUENCE [LARGE SCALE GENOMIC DNA]</scope>
    <source>
        <strain evidence="13 14">Fl1</strain>
    </source>
</reference>
<dbReference type="Pfam" id="PF00668">
    <property type="entry name" value="Condensation"/>
    <property type="match status" value="5"/>
</dbReference>
<keyword evidence="5" id="KW-0677">Repeat</keyword>
<dbReference type="Proteomes" id="UP000594364">
    <property type="component" value="Chromosome 3"/>
</dbReference>
<evidence type="ECO:0000313" key="13">
    <source>
        <dbReference type="EMBL" id="QPG98933.1"/>
    </source>
</evidence>
<dbReference type="InterPro" id="IPR045851">
    <property type="entry name" value="AMP-bd_C_sf"/>
</dbReference>
<dbReference type="FunFam" id="3.30.300.30:FF:000015">
    <property type="entry name" value="Nonribosomal peptide synthase SidD"/>
    <property type="match status" value="1"/>
</dbReference>
<dbReference type="PANTHER" id="PTHR45527">
    <property type="entry name" value="NONRIBOSOMAL PEPTIDE SYNTHETASE"/>
    <property type="match status" value="1"/>
</dbReference>
<dbReference type="InterPro" id="IPR001242">
    <property type="entry name" value="Condensation_dom"/>
</dbReference>
<dbReference type="GO" id="GO:0031169">
    <property type="term" value="P:ferrichrome biosynthetic process"/>
    <property type="evidence" value="ECO:0007669"/>
    <property type="project" value="UniProtKB-ARBA"/>
</dbReference>
<keyword evidence="6" id="KW-0511">Multifunctional enzyme</keyword>
<dbReference type="PROSITE" id="PS00455">
    <property type="entry name" value="AMP_BINDING"/>
    <property type="match status" value="3"/>
</dbReference>
<comment type="similarity">
    <text evidence="7">Belongs to the NRP synthetase family.</text>
</comment>
<dbReference type="InterPro" id="IPR020806">
    <property type="entry name" value="PKS_PP-bd"/>
</dbReference>
<dbReference type="InterPro" id="IPR020845">
    <property type="entry name" value="AMP-binding_CS"/>
</dbReference>
<feature type="domain" description="Carrier" evidence="12">
    <location>
        <begin position="1889"/>
        <end position="1965"/>
    </location>
</feature>
<dbReference type="FunFam" id="3.30.300.30:FF:000033">
    <property type="entry name" value="Nonribosomal siderophore peptide synthase SidC"/>
    <property type="match status" value="1"/>
</dbReference>
<dbReference type="InterPro" id="IPR001926">
    <property type="entry name" value="TrpB-like_PALP"/>
</dbReference>
<dbReference type="InterPro" id="IPR023213">
    <property type="entry name" value="CAT-like_dom_sf"/>
</dbReference>
<name>A0A7S9KRA5_EPIFF</name>
<dbReference type="GO" id="GO:0016874">
    <property type="term" value="F:ligase activity"/>
    <property type="evidence" value="ECO:0007669"/>
    <property type="project" value="UniProtKB-KW"/>
</dbReference>
<accession>A0A7S9KRA5</accession>
<comment type="function">
    <text evidence="8">Nonribosomal peptide synthetase required for the biosynthetis of epichloenin A, an extracellular siderophore that plays a crucial role in endophyte-grass symbioses. SidN assembles epichloenin A by activating and incorporating three trans-anhydromevalonylhydroxyornithine (trans-AMHO), 1 glutamine and 4 glycine moieties. Trans-AMHO is produced from L-ornithine via 2 steps involving a L-ornithine N(5)-monooxygenase and an AHMO-N(5)-transacylase that have still to be identified. The third adenylation domain (A3) of sidN incorporates the hydroxamate groups of the siderophore which forms an octahedral iron complex. The other component amino acids are assembled by sidN adenylation domains A1 and A2.</text>
</comment>
<dbReference type="GO" id="GO:0031177">
    <property type="term" value="F:phosphopantetheine binding"/>
    <property type="evidence" value="ECO:0007669"/>
    <property type="project" value="InterPro"/>
</dbReference>
<dbReference type="Gene3D" id="3.40.50.12780">
    <property type="entry name" value="N-terminal domain of ligase-like"/>
    <property type="match status" value="3"/>
</dbReference>
<dbReference type="OrthoDB" id="416786at2759"/>
<dbReference type="PROSITE" id="PS00012">
    <property type="entry name" value="PHOSPHOPANTETHEINE"/>
    <property type="match status" value="3"/>
</dbReference>
<dbReference type="SMART" id="SM00823">
    <property type="entry name" value="PKS_PP"/>
    <property type="match status" value="4"/>
</dbReference>
<dbReference type="Gene3D" id="1.10.1200.10">
    <property type="entry name" value="ACP-like"/>
    <property type="match status" value="3"/>
</dbReference>
<dbReference type="InterPro" id="IPR036736">
    <property type="entry name" value="ACP-like_sf"/>
</dbReference>
<dbReference type="InterPro" id="IPR005965">
    <property type="entry name" value="ACP_carboxylate_deaminase"/>
</dbReference>
<dbReference type="Gene3D" id="3.30.559.30">
    <property type="entry name" value="Nonribosomal peptide synthetase, condensation domain"/>
    <property type="match status" value="5"/>
</dbReference>
<evidence type="ECO:0000256" key="5">
    <source>
        <dbReference type="ARBA" id="ARBA00022737"/>
    </source>
</evidence>
<evidence type="ECO:0000256" key="9">
    <source>
        <dbReference type="ARBA" id="ARBA00067250"/>
    </source>
</evidence>
<evidence type="ECO:0000256" key="6">
    <source>
        <dbReference type="ARBA" id="ARBA00023268"/>
    </source>
</evidence>
<dbReference type="GO" id="GO:0008660">
    <property type="term" value="F:1-aminocyclopropane-1-carboxylate deaminase activity"/>
    <property type="evidence" value="ECO:0007669"/>
    <property type="project" value="InterPro"/>
</dbReference>
<dbReference type="Pfam" id="PF00550">
    <property type="entry name" value="PP-binding"/>
    <property type="match status" value="4"/>
</dbReference>
<keyword evidence="3" id="KW-0597">Phosphoprotein</keyword>
<feature type="domain" description="Carrier" evidence="12">
    <location>
        <begin position="3564"/>
        <end position="3637"/>
    </location>
</feature>
<feature type="domain" description="Carrier" evidence="12">
    <location>
        <begin position="3002"/>
        <end position="3079"/>
    </location>
</feature>
<dbReference type="InterPro" id="IPR000873">
    <property type="entry name" value="AMP-dep_synth/lig_dom"/>
</dbReference>
<evidence type="ECO:0000259" key="12">
    <source>
        <dbReference type="PROSITE" id="PS50075"/>
    </source>
</evidence>
<dbReference type="SUPFAM" id="SSF56801">
    <property type="entry name" value="Acetyl-CoA synthetase-like"/>
    <property type="match status" value="3"/>
</dbReference>
<feature type="domain" description="Carrier" evidence="12">
    <location>
        <begin position="779"/>
        <end position="856"/>
    </location>
</feature>
<evidence type="ECO:0000256" key="8">
    <source>
        <dbReference type="ARBA" id="ARBA00057930"/>
    </source>
</evidence>
<comment type="pathway">
    <text evidence="1">Siderophore biosynthesis.</text>
</comment>
<dbReference type="Pfam" id="PF00291">
    <property type="entry name" value="PALP"/>
    <property type="match status" value="1"/>
</dbReference>
<dbReference type="GO" id="GO:0005737">
    <property type="term" value="C:cytoplasm"/>
    <property type="evidence" value="ECO:0007669"/>
    <property type="project" value="TreeGrafter"/>
</dbReference>